<evidence type="ECO:0000313" key="3">
    <source>
        <dbReference type="EMBL" id="KAA3456754.1"/>
    </source>
</evidence>
<dbReference type="Proteomes" id="UP000325315">
    <property type="component" value="Unassembled WGS sequence"/>
</dbReference>
<comment type="caution">
    <text evidence="3">The sequence shown here is derived from an EMBL/GenBank/DDBJ whole genome shotgun (WGS) entry which is preliminary data.</text>
</comment>
<accession>A0A5B6UJZ5</accession>
<gene>
    <name evidence="3" type="ORF">EPI10_003518</name>
</gene>
<organism evidence="3 4">
    <name type="scientific">Gossypium australe</name>
    <dbReference type="NCBI Taxonomy" id="47621"/>
    <lineage>
        <taxon>Eukaryota</taxon>
        <taxon>Viridiplantae</taxon>
        <taxon>Streptophyta</taxon>
        <taxon>Embryophyta</taxon>
        <taxon>Tracheophyta</taxon>
        <taxon>Spermatophyta</taxon>
        <taxon>Magnoliopsida</taxon>
        <taxon>eudicotyledons</taxon>
        <taxon>Gunneridae</taxon>
        <taxon>Pentapetalae</taxon>
        <taxon>rosids</taxon>
        <taxon>malvids</taxon>
        <taxon>Malvales</taxon>
        <taxon>Malvaceae</taxon>
        <taxon>Malvoideae</taxon>
        <taxon>Gossypium</taxon>
    </lineage>
</organism>
<dbReference type="Gene3D" id="1.20.5.170">
    <property type="match status" value="1"/>
</dbReference>
<evidence type="ECO:0000313" key="4">
    <source>
        <dbReference type="Proteomes" id="UP000325315"/>
    </source>
</evidence>
<keyword evidence="4" id="KW-1185">Reference proteome</keyword>
<reference evidence="3" key="1">
    <citation type="submission" date="2019-08" db="EMBL/GenBank/DDBJ databases">
        <authorList>
            <person name="Liu F."/>
        </authorList>
    </citation>
    <scope>NUCLEOTIDE SEQUENCE [LARGE SCALE GENOMIC DNA]</scope>
    <source>
        <strain evidence="3">PA1801</strain>
        <tissue evidence="3">Leaf</tissue>
    </source>
</reference>
<dbReference type="PANTHER" id="PTHR48163">
    <property type="entry name" value="BNAC02G25670D PROTEIN"/>
    <property type="match status" value="1"/>
</dbReference>
<feature type="region of interest" description="Disordered" evidence="2">
    <location>
        <begin position="212"/>
        <end position="264"/>
    </location>
</feature>
<dbReference type="OrthoDB" id="2019706at2759"/>
<sequence length="456" mass="51678">MNAHHASLGRRTLEEIRQKRAAERISKASSGSDLTKAPIPTDVQGMKKSESENRLSEVDISGLVSQLKDLQKKNAELEENNQMLSVELQAKEAEHETLQTRFNDLEQNTVPSLRKALKDVAMEKDAAVVAREDLSAQLRMLKKHLKEAEDEQYRAEEDAAALRAELNSMQQQLMSNSFSGINAMGRSPDQVQALENELARLKSELQQESSLRQQERQQLAEEQARVSALTSEKQELEERLTALSKRSSEVPSDKGTRKEFSVEDKEKLEKQLHDMAVVVERLENSRQKLLMEIDNQSSEIERLFEENSSLSSSYQEAMNTAKQWENQVKIIFNMCYLIDKRVIEYLQVKDCLKQNEELRRILDNLRTEQASLLSKNGSGAIQTGSQGNTTEILSLKGQLVQEQSRADSLSAEVMQLSARLQQATLAYNSLARLYKPVLRNIESSLIKMKQDGSITI</sequence>
<feature type="compositionally biased region" description="Basic and acidic residues" evidence="2">
    <location>
        <begin position="45"/>
        <end position="55"/>
    </location>
</feature>
<feature type="compositionally biased region" description="Basic and acidic residues" evidence="2">
    <location>
        <begin position="232"/>
        <end position="264"/>
    </location>
</feature>
<dbReference type="PANTHER" id="PTHR48163:SF2">
    <property type="entry name" value="EXPRESSED PROTEIN"/>
    <property type="match status" value="1"/>
</dbReference>
<proteinExistence type="predicted"/>
<dbReference type="AlphaFoldDB" id="A0A5B6UJZ5"/>
<evidence type="ECO:0000256" key="1">
    <source>
        <dbReference type="SAM" id="Coils"/>
    </source>
</evidence>
<keyword evidence="1" id="KW-0175">Coiled coil</keyword>
<protein>
    <submittedName>
        <fullName evidence="3">Filamin A-interacting protein 1-like</fullName>
    </submittedName>
</protein>
<evidence type="ECO:0000256" key="2">
    <source>
        <dbReference type="SAM" id="MobiDB-lite"/>
    </source>
</evidence>
<feature type="coiled-coil region" evidence="1">
    <location>
        <begin position="399"/>
        <end position="426"/>
    </location>
</feature>
<dbReference type="EMBL" id="SMMG02000011">
    <property type="protein sequence ID" value="KAA3456754.1"/>
    <property type="molecule type" value="Genomic_DNA"/>
</dbReference>
<feature type="compositionally biased region" description="Basic and acidic residues" evidence="2">
    <location>
        <begin position="213"/>
        <end position="224"/>
    </location>
</feature>
<name>A0A5B6UJZ5_9ROSI</name>
<feature type="region of interest" description="Disordered" evidence="2">
    <location>
        <begin position="1"/>
        <end position="55"/>
    </location>
</feature>
<feature type="compositionally biased region" description="Basic and acidic residues" evidence="2">
    <location>
        <begin position="11"/>
        <end position="26"/>
    </location>
</feature>